<organism evidence="1 2">
    <name type="scientific">Prorocentrum cordatum</name>
    <dbReference type="NCBI Taxonomy" id="2364126"/>
    <lineage>
        <taxon>Eukaryota</taxon>
        <taxon>Sar</taxon>
        <taxon>Alveolata</taxon>
        <taxon>Dinophyceae</taxon>
        <taxon>Prorocentrales</taxon>
        <taxon>Prorocentraceae</taxon>
        <taxon>Prorocentrum</taxon>
    </lineage>
</organism>
<comment type="caution">
    <text evidence="1">The sequence shown here is derived from an EMBL/GenBank/DDBJ whole genome shotgun (WGS) entry which is preliminary data.</text>
</comment>
<accession>A0ABN9WTF8</accession>
<proteinExistence type="predicted"/>
<dbReference type="EMBL" id="CAUYUJ010019294">
    <property type="protein sequence ID" value="CAK0890080.1"/>
    <property type="molecule type" value="Genomic_DNA"/>
</dbReference>
<name>A0ABN9WTF8_9DINO</name>
<evidence type="ECO:0000313" key="2">
    <source>
        <dbReference type="Proteomes" id="UP001189429"/>
    </source>
</evidence>
<gene>
    <name evidence="1" type="ORF">PCOR1329_LOCUS70403</name>
</gene>
<sequence length="147" mass="15869">MAVRFCRADSRARSGAPAAPQELPTSVAAAAMPVTSAIIPMMSAAHTAFWSTTWGQSETLAVIAYATQERQLMALVTSIAQPWAEESGHLECGLADAWYSESMAYPRQDTMYKTSITHVACNNFDSFSGDAYVPYDMLLLSSSARSS</sequence>
<evidence type="ECO:0000313" key="1">
    <source>
        <dbReference type="EMBL" id="CAK0890080.1"/>
    </source>
</evidence>
<dbReference type="Proteomes" id="UP001189429">
    <property type="component" value="Unassembled WGS sequence"/>
</dbReference>
<reference evidence="1" key="1">
    <citation type="submission" date="2023-10" db="EMBL/GenBank/DDBJ databases">
        <authorList>
            <person name="Chen Y."/>
            <person name="Shah S."/>
            <person name="Dougan E. K."/>
            <person name="Thang M."/>
            <person name="Chan C."/>
        </authorList>
    </citation>
    <scope>NUCLEOTIDE SEQUENCE [LARGE SCALE GENOMIC DNA]</scope>
</reference>
<keyword evidence="2" id="KW-1185">Reference proteome</keyword>
<protein>
    <submittedName>
        <fullName evidence="1">Uncharacterized protein</fullName>
    </submittedName>
</protein>